<dbReference type="NCBIfam" id="TIGR00739">
    <property type="entry name" value="yajC"/>
    <property type="match status" value="1"/>
</dbReference>
<evidence type="ECO:0000256" key="11">
    <source>
        <dbReference type="SAM" id="Phobius"/>
    </source>
</evidence>
<feature type="region of interest" description="Disordered" evidence="10">
    <location>
        <begin position="90"/>
        <end position="132"/>
    </location>
</feature>
<protein>
    <submittedName>
        <fullName evidence="12">Preprotein translocase subunit YajC</fullName>
    </submittedName>
</protein>
<comment type="subcellular location">
    <subcellularLocation>
        <location evidence="1">Cell membrane</location>
        <topology evidence="1">Single-pass membrane protein</topology>
    </subcellularLocation>
</comment>
<keyword evidence="8" id="KW-0811">Translocation</keyword>
<reference evidence="12 13" key="1">
    <citation type="submission" date="2020-08" db="EMBL/GenBank/DDBJ databases">
        <title>Winkia gen. nov., sp. nov., isolated from faeces of the Anser albifrons in China.</title>
        <authorList>
            <person name="Liu Q."/>
        </authorList>
    </citation>
    <scope>NUCLEOTIDE SEQUENCE [LARGE SCALE GENOMIC DNA]</scope>
    <source>
        <strain evidence="12 13">C62</strain>
    </source>
</reference>
<dbReference type="PANTHER" id="PTHR33909">
    <property type="entry name" value="SEC TRANSLOCON ACCESSORY COMPLEX SUBUNIT YAJC"/>
    <property type="match status" value="1"/>
</dbReference>
<evidence type="ECO:0000256" key="4">
    <source>
        <dbReference type="ARBA" id="ARBA00022475"/>
    </source>
</evidence>
<proteinExistence type="inferred from homology"/>
<dbReference type="SMART" id="SM01323">
    <property type="entry name" value="YajC"/>
    <property type="match status" value="1"/>
</dbReference>
<dbReference type="InterPro" id="IPR003849">
    <property type="entry name" value="Preprotein_translocase_YajC"/>
</dbReference>
<evidence type="ECO:0000256" key="9">
    <source>
        <dbReference type="ARBA" id="ARBA00023136"/>
    </source>
</evidence>
<evidence type="ECO:0000313" key="13">
    <source>
        <dbReference type="Proteomes" id="UP000627538"/>
    </source>
</evidence>
<dbReference type="GO" id="GO:0005886">
    <property type="term" value="C:plasma membrane"/>
    <property type="evidence" value="ECO:0007669"/>
    <property type="project" value="UniProtKB-SubCell"/>
</dbReference>
<keyword evidence="4" id="KW-1003">Cell membrane</keyword>
<evidence type="ECO:0000256" key="8">
    <source>
        <dbReference type="ARBA" id="ARBA00023010"/>
    </source>
</evidence>
<evidence type="ECO:0000256" key="10">
    <source>
        <dbReference type="SAM" id="MobiDB-lite"/>
    </source>
</evidence>
<dbReference type="EMBL" id="JACRUO010000001">
    <property type="protein sequence ID" value="MBD3688755.1"/>
    <property type="molecule type" value="Genomic_DNA"/>
</dbReference>
<feature type="transmembrane region" description="Helical" evidence="11">
    <location>
        <begin position="6"/>
        <end position="22"/>
    </location>
</feature>
<keyword evidence="7 11" id="KW-1133">Transmembrane helix</keyword>
<name>A0A8I0G6M4_9ACTO</name>
<accession>A0A8I0G6M4</accession>
<gene>
    <name evidence="12" type="primary">yajC</name>
    <name evidence="12" type="ORF">H8R10_00655</name>
</gene>
<comment type="similarity">
    <text evidence="2">Belongs to the YajC family.</text>
</comment>
<dbReference type="GO" id="GO:0015031">
    <property type="term" value="P:protein transport"/>
    <property type="evidence" value="ECO:0007669"/>
    <property type="project" value="UniProtKB-KW"/>
</dbReference>
<keyword evidence="5 11" id="KW-0812">Transmembrane</keyword>
<evidence type="ECO:0000256" key="6">
    <source>
        <dbReference type="ARBA" id="ARBA00022927"/>
    </source>
</evidence>
<evidence type="ECO:0000256" key="7">
    <source>
        <dbReference type="ARBA" id="ARBA00022989"/>
    </source>
</evidence>
<evidence type="ECO:0000313" key="12">
    <source>
        <dbReference type="EMBL" id="MBD3688755.1"/>
    </source>
</evidence>
<keyword evidence="13" id="KW-1185">Reference proteome</keyword>
<dbReference type="RefSeq" id="WP_191070860.1">
    <property type="nucleotide sequence ID" value="NZ_JACRUO010000001.1"/>
</dbReference>
<dbReference type="Proteomes" id="UP000627538">
    <property type="component" value="Unassembled WGS sequence"/>
</dbReference>
<keyword evidence="3" id="KW-0813">Transport</keyword>
<organism evidence="12 13">
    <name type="scientific">Nanchangia anserum</name>
    <dbReference type="NCBI Taxonomy" id="2692125"/>
    <lineage>
        <taxon>Bacteria</taxon>
        <taxon>Bacillati</taxon>
        <taxon>Actinomycetota</taxon>
        <taxon>Actinomycetes</taxon>
        <taxon>Actinomycetales</taxon>
        <taxon>Actinomycetaceae</taxon>
        <taxon>Nanchangia</taxon>
    </lineage>
</organism>
<dbReference type="PANTHER" id="PTHR33909:SF1">
    <property type="entry name" value="SEC TRANSLOCON ACCESSORY COMPLEX SUBUNIT YAJC"/>
    <property type="match status" value="1"/>
</dbReference>
<evidence type="ECO:0000256" key="3">
    <source>
        <dbReference type="ARBA" id="ARBA00022448"/>
    </source>
</evidence>
<dbReference type="AlphaFoldDB" id="A0A8I0G6M4"/>
<sequence>MGLESLLLIFVVFIVFMFFQSRQMKKRQQEQQQTRDERLAPGVWVMTTAGFYGRFVDRDGQVVILETADGVETYWDQRAVRDVLDELPFDTAQPVDTTQPVDEGEAGVIDVEAPAEDPLRENTDQAGKAGEN</sequence>
<dbReference type="Pfam" id="PF02699">
    <property type="entry name" value="YajC"/>
    <property type="match status" value="1"/>
</dbReference>
<keyword evidence="9 11" id="KW-0472">Membrane</keyword>
<evidence type="ECO:0000256" key="5">
    <source>
        <dbReference type="ARBA" id="ARBA00022692"/>
    </source>
</evidence>
<keyword evidence="6" id="KW-0653">Protein transport</keyword>
<comment type="caution">
    <text evidence="12">The sequence shown here is derived from an EMBL/GenBank/DDBJ whole genome shotgun (WGS) entry which is preliminary data.</text>
</comment>
<evidence type="ECO:0000256" key="2">
    <source>
        <dbReference type="ARBA" id="ARBA00006742"/>
    </source>
</evidence>
<evidence type="ECO:0000256" key="1">
    <source>
        <dbReference type="ARBA" id="ARBA00004162"/>
    </source>
</evidence>